<dbReference type="InterPro" id="IPR036156">
    <property type="entry name" value="Beta-gal/glucu_dom_sf"/>
</dbReference>
<protein>
    <submittedName>
        <fullName evidence="8">Glycoside hydrolase family 2</fullName>
    </submittedName>
</protein>
<comment type="similarity">
    <text evidence="1">Belongs to the glycosyl hydrolase 2 family.</text>
</comment>
<name>A0A2W5EL10_9SPHI</name>
<evidence type="ECO:0000259" key="7">
    <source>
        <dbReference type="Pfam" id="PF22666"/>
    </source>
</evidence>
<comment type="caution">
    <text evidence="8">The sequence shown here is derived from an EMBL/GenBank/DDBJ whole genome shotgun (WGS) entry which is preliminary data.</text>
</comment>
<keyword evidence="2 8" id="KW-0378">Hydrolase</keyword>
<dbReference type="InterPro" id="IPR054593">
    <property type="entry name" value="Beta-mannosidase-like_N2"/>
</dbReference>
<dbReference type="InterPro" id="IPR017853">
    <property type="entry name" value="GH"/>
</dbReference>
<proteinExistence type="inferred from homology"/>
<dbReference type="Pfam" id="PF18368">
    <property type="entry name" value="Ig_GlcNase"/>
    <property type="match status" value="1"/>
</dbReference>
<evidence type="ECO:0000256" key="4">
    <source>
        <dbReference type="SAM" id="SignalP"/>
    </source>
</evidence>
<evidence type="ECO:0000259" key="5">
    <source>
        <dbReference type="Pfam" id="PF00703"/>
    </source>
</evidence>
<dbReference type="InterPro" id="IPR043534">
    <property type="entry name" value="EBDG/EBM"/>
</dbReference>
<dbReference type="InterPro" id="IPR041351">
    <property type="entry name" value="Ig_GlcNase"/>
</dbReference>
<dbReference type="Pfam" id="PF22666">
    <property type="entry name" value="Glyco_hydro_2_N2"/>
    <property type="match status" value="1"/>
</dbReference>
<dbReference type="Gene3D" id="2.60.40.10">
    <property type="entry name" value="Immunoglobulins"/>
    <property type="match status" value="3"/>
</dbReference>
<dbReference type="InterPro" id="IPR006102">
    <property type="entry name" value="Ig-like_GH2"/>
</dbReference>
<dbReference type="GO" id="GO:0005975">
    <property type="term" value="P:carbohydrate metabolic process"/>
    <property type="evidence" value="ECO:0007669"/>
    <property type="project" value="InterPro"/>
</dbReference>
<evidence type="ECO:0000313" key="8">
    <source>
        <dbReference type="EMBL" id="PZP43928.1"/>
    </source>
</evidence>
<feature type="signal peptide" evidence="4">
    <location>
        <begin position="1"/>
        <end position="27"/>
    </location>
</feature>
<keyword evidence="3" id="KW-0326">Glycosidase</keyword>
<evidence type="ECO:0000256" key="2">
    <source>
        <dbReference type="ARBA" id="ARBA00022801"/>
    </source>
</evidence>
<dbReference type="GO" id="GO:0004553">
    <property type="term" value="F:hydrolase activity, hydrolyzing O-glycosyl compounds"/>
    <property type="evidence" value="ECO:0007669"/>
    <property type="project" value="InterPro"/>
</dbReference>
<dbReference type="PANTHER" id="PTHR43536">
    <property type="entry name" value="MANNOSYLGLYCOPROTEIN ENDO-BETA-MANNOSIDASE"/>
    <property type="match status" value="1"/>
</dbReference>
<evidence type="ECO:0000259" key="6">
    <source>
        <dbReference type="Pfam" id="PF18368"/>
    </source>
</evidence>
<dbReference type="EMBL" id="QFOI01000343">
    <property type="protein sequence ID" value="PZP43928.1"/>
    <property type="molecule type" value="Genomic_DNA"/>
</dbReference>
<dbReference type="InterPro" id="IPR013783">
    <property type="entry name" value="Ig-like_fold"/>
</dbReference>
<feature type="domain" description="Beta-mannosidase-like galactose-binding" evidence="7">
    <location>
        <begin position="52"/>
        <end position="251"/>
    </location>
</feature>
<feature type="domain" description="Glycoside hydrolase family 2 immunoglobulin-like beta-sandwich" evidence="5">
    <location>
        <begin position="283"/>
        <end position="377"/>
    </location>
</feature>
<dbReference type="AlphaFoldDB" id="A0A2W5EL10"/>
<dbReference type="SUPFAM" id="SSF49303">
    <property type="entry name" value="beta-Galactosidase/glucuronidase domain"/>
    <property type="match status" value="3"/>
</dbReference>
<reference evidence="8 9" key="1">
    <citation type="submission" date="2017-11" db="EMBL/GenBank/DDBJ databases">
        <title>Infants hospitalized years apart are colonized by the same room-sourced microbial strains.</title>
        <authorList>
            <person name="Brooks B."/>
            <person name="Olm M.R."/>
            <person name="Firek B.A."/>
            <person name="Baker R."/>
            <person name="Thomas B.C."/>
            <person name="Morowitz M.J."/>
            <person name="Banfield J.F."/>
        </authorList>
    </citation>
    <scope>NUCLEOTIDE SEQUENCE [LARGE SCALE GENOMIC DNA]</scope>
    <source>
        <strain evidence="8">S2_009_000_R2_76</strain>
    </source>
</reference>
<dbReference type="Gene3D" id="3.20.20.80">
    <property type="entry name" value="Glycosidases"/>
    <property type="match status" value="1"/>
</dbReference>
<dbReference type="Gene3D" id="2.60.120.260">
    <property type="entry name" value="Galactose-binding domain-like"/>
    <property type="match status" value="1"/>
</dbReference>
<accession>A0A2W5EL10</accession>
<keyword evidence="4" id="KW-0732">Signal</keyword>
<gene>
    <name evidence="8" type="ORF">DI598_15135</name>
</gene>
<dbReference type="SUPFAM" id="SSF49785">
    <property type="entry name" value="Galactose-binding domain-like"/>
    <property type="match status" value="1"/>
</dbReference>
<dbReference type="PANTHER" id="PTHR43536:SF1">
    <property type="entry name" value="MANNOSYLGLYCOPROTEIN ENDO-BETA-MANNOSIDASE"/>
    <property type="match status" value="1"/>
</dbReference>
<feature type="chain" id="PRO_5015981211" evidence="4">
    <location>
        <begin position="28"/>
        <end position="905"/>
    </location>
</feature>
<feature type="domain" description="Exo-beta-D-glucosaminidase Ig-fold" evidence="6">
    <location>
        <begin position="798"/>
        <end position="897"/>
    </location>
</feature>
<dbReference type="Proteomes" id="UP000249645">
    <property type="component" value="Unassembled WGS sequence"/>
</dbReference>
<dbReference type="SUPFAM" id="SSF51445">
    <property type="entry name" value="(Trans)glycosidases"/>
    <property type="match status" value="1"/>
</dbReference>
<organism evidence="8 9">
    <name type="scientific">Pseudopedobacter saltans</name>
    <dbReference type="NCBI Taxonomy" id="151895"/>
    <lineage>
        <taxon>Bacteria</taxon>
        <taxon>Pseudomonadati</taxon>
        <taxon>Bacteroidota</taxon>
        <taxon>Sphingobacteriia</taxon>
        <taxon>Sphingobacteriales</taxon>
        <taxon>Sphingobacteriaceae</taxon>
        <taxon>Pseudopedobacter</taxon>
    </lineage>
</organism>
<dbReference type="InterPro" id="IPR008979">
    <property type="entry name" value="Galactose-bd-like_sf"/>
</dbReference>
<dbReference type="Pfam" id="PF00703">
    <property type="entry name" value="Glyco_hydro_2"/>
    <property type="match status" value="1"/>
</dbReference>
<sequence>MFQKKFMLNIFRLLLTTTILAPTCLRAQETTFEMRPSSSQSVFLSSKNGFVWKMQKVEKADSGKLVSTLDYKTDGWLSSTIPGTVLNSLVQDKVYADPYYGDNNKYTLKLIPDINDVGREFYHYWFRTEFNVSKRLNGKKTWLKLHGINYRATVWLNGINLGRLSGMFDAGNFDVTNVIKHRGNNVLAIDVSPVDIPGNVYLKNKSRNGAIGENKNGGDGEIGRNVTMLMSVGWDFTAPDGIRDRNTGIWRDVELYSTGNVTLGHPLVQTRLPLPDTSYAFETVSVEVKNNTGSKQKGKFEGKIKGTDIHLEKEVELQPNEERIVVFRPSEYPQLIMSKPKLWWPVNKGNPHLYKMDLAFKQGSETSHKLTTSFGVRQITSDQNTPDRSRRFIVNGHPVFIRGTNWIPEAMLRTSPARTKTELRYTRQAGFNMVRLWAGGIAESDLFYDVCDALGLLVWNEFWITGDTRFPEDTSLYFQNLRSTVKRIRSHPSVAYYVATNESKALPGTEEAIHNADSANGYQQQSECCGVHDGSPYKYENPMQYFENTASTRGSRINGFNPEYGTPCLPLVESLREMMPQKDLWPINDTVWNYLDGNGFHNMNSKYREAVDQFGKSTTIDEYAKKAQLVGAMNYRAICEVWNRNKFNWGDRFASGFLFWYNNSPLPQTASRMYDWYLRPTAALYFAQNGLAALHPQFDYHTNTVSVYNDFRKDFAGYTVQADIYDFASRLVHTETKKINIPADGLVADALKLEFNDSITQVHFIKIILKDSYGRDVADALYWRSKDHYNEAWTMTGPAVSGFSNMDKLPQVTLSTTVEKRVSKNSCFWDVHVKNISRKLAFFTQVKLADKANAMLPATFYTDNYFSLLPGETRKITIEMPEYRMNETYHLSVSAFNARETSLKL</sequence>
<evidence type="ECO:0000256" key="1">
    <source>
        <dbReference type="ARBA" id="ARBA00007401"/>
    </source>
</evidence>
<evidence type="ECO:0000256" key="3">
    <source>
        <dbReference type="ARBA" id="ARBA00023295"/>
    </source>
</evidence>
<evidence type="ECO:0000313" key="9">
    <source>
        <dbReference type="Proteomes" id="UP000249645"/>
    </source>
</evidence>